<comment type="subcellular location">
    <subcellularLocation>
        <location evidence="2">Cytoplasm</location>
    </subcellularLocation>
    <subcellularLocation>
        <location evidence="1">Membrane</location>
        <topology evidence="1">Single-pass membrane protein</topology>
    </subcellularLocation>
</comment>
<sequence>MSHSFPSELISSKETFVSATEGIKESQDTDSTLLEPEGKTYVSTLPLQEATVASKEEVIEDASSNKTGDSSSCQDLSSSLMCQKNQNNGSPNEKEVEAEFLRLSLGFKCDLFTLEKRVRLEERSRDLAEGSLRKEITGALKLLDSLASLSEDNQVQEIVKKLQKNLDLLNQHATRIASKAEMLGAVHQESRVSKAVEVMIQHVENLKRTYEREHAELEELKELLLQNEKSFSSLGDRDDSSIKKLSGSIKPSSLRRVSTAPLPRSSNGNAVALLQLVCRCFPGLTVP</sequence>
<dbReference type="GO" id="GO:0005789">
    <property type="term" value="C:endoplasmic reticulum membrane"/>
    <property type="evidence" value="ECO:0007669"/>
    <property type="project" value="TreeGrafter"/>
</dbReference>
<evidence type="ECO:0000256" key="5">
    <source>
        <dbReference type="ARBA" id="ARBA00022989"/>
    </source>
</evidence>
<dbReference type="Ensembl" id="ENSLLTT00000013004.1">
    <property type="protein sequence ID" value="ENSLLTP00000012518.1"/>
    <property type="gene ID" value="ENSLLTG00000009583.1"/>
</dbReference>
<keyword evidence="5" id="KW-1133">Transmembrane helix</keyword>
<evidence type="ECO:0000313" key="11">
    <source>
        <dbReference type="Proteomes" id="UP000694406"/>
    </source>
</evidence>
<dbReference type="InterPro" id="IPR008677">
    <property type="entry name" value="MRVI1"/>
</dbReference>
<evidence type="ECO:0000256" key="7">
    <source>
        <dbReference type="ARBA" id="ARBA00023136"/>
    </source>
</evidence>
<feature type="compositionally biased region" description="Low complexity" evidence="9">
    <location>
        <begin position="69"/>
        <end position="83"/>
    </location>
</feature>
<reference evidence="10" key="1">
    <citation type="submission" date="2025-08" db="UniProtKB">
        <authorList>
            <consortium name="Ensembl"/>
        </authorList>
    </citation>
    <scope>IDENTIFICATION</scope>
</reference>
<organism evidence="10 11">
    <name type="scientific">Laticauda laticaudata</name>
    <name type="common">Blue-ringed sea krait</name>
    <name type="synonym">Blue-lipped sea krait</name>
    <dbReference type="NCBI Taxonomy" id="8630"/>
    <lineage>
        <taxon>Eukaryota</taxon>
        <taxon>Metazoa</taxon>
        <taxon>Chordata</taxon>
        <taxon>Craniata</taxon>
        <taxon>Vertebrata</taxon>
        <taxon>Euteleostomi</taxon>
        <taxon>Lepidosauria</taxon>
        <taxon>Squamata</taxon>
        <taxon>Bifurcata</taxon>
        <taxon>Unidentata</taxon>
        <taxon>Episquamata</taxon>
        <taxon>Toxicofera</taxon>
        <taxon>Serpentes</taxon>
        <taxon>Colubroidea</taxon>
        <taxon>Elapidae</taxon>
        <taxon>Laticaudinae</taxon>
        <taxon>Laticauda</taxon>
    </lineage>
</organism>
<keyword evidence="4" id="KW-0812">Transmembrane</keyword>
<evidence type="ECO:0000256" key="3">
    <source>
        <dbReference type="ARBA" id="ARBA00022490"/>
    </source>
</evidence>
<dbReference type="PANTHER" id="PTHR15352:SF3">
    <property type="entry name" value="INOSITOL 1,4,5-TRIPHOSPHATE RECEPTOR ASSOCIATED 2"/>
    <property type="match status" value="1"/>
</dbReference>
<keyword evidence="6 8" id="KW-0175">Coiled coil</keyword>
<evidence type="ECO:0000256" key="4">
    <source>
        <dbReference type="ARBA" id="ARBA00022692"/>
    </source>
</evidence>
<reference evidence="10" key="2">
    <citation type="submission" date="2025-09" db="UniProtKB">
        <authorList>
            <consortium name="Ensembl"/>
        </authorList>
    </citation>
    <scope>IDENTIFICATION</scope>
</reference>
<evidence type="ECO:0000256" key="6">
    <source>
        <dbReference type="ARBA" id="ARBA00023054"/>
    </source>
</evidence>
<evidence type="ECO:0000256" key="2">
    <source>
        <dbReference type="ARBA" id="ARBA00004496"/>
    </source>
</evidence>
<evidence type="ECO:0008006" key="12">
    <source>
        <dbReference type="Google" id="ProtNLM"/>
    </source>
</evidence>
<evidence type="ECO:0000256" key="1">
    <source>
        <dbReference type="ARBA" id="ARBA00004167"/>
    </source>
</evidence>
<dbReference type="GeneTree" id="ENSGT00530000063722"/>
<proteinExistence type="predicted"/>
<protein>
    <recommendedName>
        <fullName evidence="12">Lymphoid-restricted membrane protein</fullName>
    </recommendedName>
</protein>
<feature type="coiled-coil region" evidence="8">
    <location>
        <begin position="200"/>
        <end position="230"/>
    </location>
</feature>
<feature type="region of interest" description="Disordered" evidence="9">
    <location>
        <begin position="55"/>
        <end position="91"/>
    </location>
</feature>
<keyword evidence="3" id="KW-0963">Cytoplasm</keyword>
<dbReference type="Proteomes" id="UP000694406">
    <property type="component" value="Unplaced"/>
</dbReference>
<dbReference type="PANTHER" id="PTHR15352">
    <property type="entry name" value="LYMPHOID-RESTRICTED MEMBRANE PROTEIN, JAW1"/>
    <property type="match status" value="1"/>
</dbReference>
<name>A0A8C5S5D1_LATLA</name>
<evidence type="ECO:0000256" key="8">
    <source>
        <dbReference type="SAM" id="Coils"/>
    </source>
</evidence>
<dbReference type="Pfam" id="PF05781">
    <property type="entry name" value="MRVI1"/>
    <property type="match status" value="1"/>
</dbReference>
<evidence type="ECO:0000313" key="10">
    <source>
        <dbReference type="Ensembl" id="ENSLLTP00000012518.1"/>
    </source>
</evidence>
<accession>A0A8C5S5D1</accession>
<dbReference type="AlphaFoldDB" id="A0A8C5S5D1"/>
<evidence type="ECO:0000256" key="9">
    <source>
        <dbReference type="SAM" id="MobiDB-lite"/>
    </source>
</evidence>
<keyword evidence="11" id="KW-1185">Reference proteome</keyword>
<keyword evidence="7" id="KW-0472">Membrane</keyword>